<feature type="region of interest" description="Disordered" evidence="1">
    <location>
        <begin position="28"/>
        <end position="57"/>
    </location>
</feature>
<evidence type="ECO:0000256" key="1">
    <source>
        <dbReference type="SAM" id="MobiDB-lite"/>
    </source>
</evidence>
<dbReference type="AlphaFoldDB" id="A0A382Q1I6"/>
<sequence length="91" mass="10048">MDKKCSNRCAVGIYSRISRIENRFPEIKRPAHSSGVPITQLQSATRRTHRGIDSVHRGQVKAQLGKCSPVLRLGREVNPLVRVGGAGVQFL</sequence>
<protein>
    <submittedName>
        <fullName evidence="2">Uncharacterized protein</fullName>
    </submittedName>
</protein>
<organism evidence="2">
    <name type="scientific">marine metagenome</name>
    <dbReference type="NCBI Taxonomy" id="408172"/>
    <lineage>
        <taxon>unclassified sequences</taxon>
        <taxon>metagenomes</taxon>
        <taxon>ecological metagenomes</taxon>
    </lineage>
</organism>
<feature type="compositionally biased region" description="Polar residues" evidence="1">
    <location>
        <begin position="36"/>
        <end position="45"/>
    </location>
</feature>
<feature type="non-terminal residue" evidence="2">
    <location>
        <position position="91"/>
    </location>
</feature>
<evidence type="ECO:0000313" key="2">
    <source>
        <dbReference type="EMBL" id="SVC78262.1"/>
    </source>
</evidence>
<gene>
    <name evidence="2" type="ORF">METZ01_LOCUS331116</name>
</gene>
<proteinExistence type="predicted"/>
<dbReference type="EMBL" id="UINC01110629">
    <property type="protein sequence ID" value="SVC78262.1"/>
    <property type="molecule type" value="Genomic_DNA"/>
</dbReference>
<accession>A0A382Q1I6</accession>
<reference evidence="2" key="1">
    <citation type="submission" date="2018-05" db="EMBL/GenBank/DDBJ databases">
        <authorList>
            <person name="Lanie J.A."/>
            <person name="Ng W.-L."/>
            <person name="Kazmierczak K.M."/>
            <person name="Andrzejewski T.M."/>
            <person name="Davidsen T.M."/>
            <person name="Wayne K.J."/>
            <person name="Tettelin H."/>
            <person name="Glass J.I."/>
            <person name="Rusch D."/>
            <person name="Podicherti R."/>
            <person name="Tsui H.-C.T."/>
            <person name="Winkler M.E."/>
        </authorList>
    </citation>
    <scope>NUCLEOTIDE SEQUENCE</scope>
</reference>
<name>A0A382Q1I6_9ZZZZ</name>